<feature type="compositionally biased region" description="Polar residues" evidence="1">
    <location>
        <begin position="57"/>
        <end position="71"/>
    </location>
</feature>
<sequence>MWGTHQMAVAAIEIQALDGNNFIERDINRSVHGGAGAIPDLLQELVIAGICGVSLRTASHPSHNNPKQLTRSPPIRASSWRGRSSGDCDKTAGVGKGERERSLFGSVRKRERGEAGEGADVSDVVCVWDLDTWMRHCTVADGPRSRQRFLGHCKNRFS</sequence>
<evidence type="ECO:0000313" key="3">
    <source>
        <dbReference type="Proteomes" id="UP000233551"/>
    </source>
</evidence>
<name>A0A2I0HYG1_PUNGR</name>
<protein>
    <submittedName>
        <fullName evidence="2">Uncharacterized protein</fullName>
    </submittedName>
</protein>
<comment type="caution">
    <text evidence="2">The sequence shown here is derived from an EMBL/GenBank/DDBJ whole genome shotgun (WGS) entry which is preliminary data.</text>
</comment>
<dbReference type="Proteomes" id="UP000233551">
    <property type="component" value="Unassembled WGS sequence"/>
</dbReference>
<dbReference type="EMBL" id="PGOL01004705">
    <property type="protein sequence ID" value="PKI36731.1"/>
    <property type="molecule type" value="Genomic_DNA"/>
</dbReference>
<gene>
    <name evidence="2" type="ORF">CRG98_042861</name>
</gene>
<proteinExistence type="predicted"/>
<dbReference type="AlphaFoldDB" id="A0A2I0HYG1"/>
<accession>A0A2I0HYG1</accession>
<feature type="compositionally biased region" description="Basic and acidic residues" evidence="1">
    <location>
        <begin position="84"/>
        <end position="99"/>
    </location>
</feature>
<reference evidence="2 3" key="1">
    <citation type="submission" date="2017-11" db="EMBL/GenBank/DDBJ databases">
        <title>De-novo sequencing of pomegranate (Punica granatum L.) genome.</title>
        <authorList>
            <person name="Akparov Z."/>
            <person name="Amiraslanov A."/>
            <person name="Hajiyeva S."/>
            <person name="Abbasov M."/>
            <person name="Kaur K."/>
            <person name="Hamwieh A."/>
            <person name="Solovyev V."/>
            <person name="Salamov A."/>
            <person name="Braich B."/>
            <person name="Kosarev P."/>
            <person name="Mahmoud A."/>
            <person name="Hajiyev E."/>
            <person name="Babayeva S."/>
            <person name="Izzatullayeva V."/>
            <person name="Mammadov A."/>
            <person name="Mammadov A."/>
            <person name="Sharifova S."/>
            <person name="Ojaghi J."/>
            <person name="Eynullazada K."/>
            <person name="Bayramov B."/>
            <person name="Abdulazimova A."/>
            <person name="Shahmuradov I."/>
        </authorList>
    </citation>
    <scope>NUCLEOTIDE SEQUENCE [LARGE SCALE GENOMIC DNA]</scope>
    <source>
        <strain evidence="3">cv. AG2017</strain>
        <tissue evidence="2">Leaf</tissue>
    </source>
</reference>
<keyword evidence="3" id="KW-1185">Reference proteome</keyword>
<evidence type="ECO:0000256" key="1">
    <source>
        <dbReference type="SAM" id="MobiDB-lite"/>
    </source>
</evidence>
<organism evidence="2 3">
    <name type="scientific">Punica granatum</name>
    <name type="common">Pomegranate</name>
    <dbReference type="NCBI Taxonomy" id="22663"/>
    <lineage>
        <taxon>Eukaryota</taxon>
        <taxon>Viridiplantae</taxon>
        <taxon>Streptophyta</taxon>
        <taxon>Embryophyta</taxon>
        <taxon>Tracheophyta</taxon>
        <taxon>Spermatophyta</taxon>
        <taxon>Magnoliopsida</taxon>
        <taxon>eudicotyledons</taxon>
        <taxon>Gunneridae</taxon>
        <taxon>Pentapetalae</taxon>
        <taxon>rosids</taxon>
        <taxon>malvids</taxon>
        <taxon>Myrtales</taxon>
        <taxon>Lythraceae</taxon>
        <taxon>Punica</taxon>
    </lineage>
</organism>
<feature type="region of interest" description="Disordered" evidence="1">
    <location>
        <begin position="57"/>
        <end position="99"/>
    </location>
</feature>
<evidence type="ECO:0000313" key="2">
    <source>
        <dbReference type="EMBL" id="PKI36731.1"/>
    </source>
</evidence>